<protein>
    <submittedName>
        <fullName evidence="2">Uncharacterized protein</fullName>
    </submittedName>
</protein>
<feature type="compositionally biased region" description="Basic and acidic residues" evidence="1">
    <location>
        <begin position="57"/>
        <end position="74"/>
    </location>
</feature>
<sequence>MFSRVRRLGGHYRAPLNDFDLEINNSNGSLHRVVIPVEVPPHPHRYLKLPGESIRSKKETIRKDQRTTKNKAEEQESGGATIYWWDKEKRQESRGNTFMST</sequence>
<dbReference type="AlphaFoldDB" id="A0AAN8NT80"/>
<proteinExistence type="predicted"/>
<name>A0AAN8NT80_POLSC</name>
<accession>A0AAN8NT80</accession>
<organism evidence="2 3">
    <name type="scientific">Polyplax serrata</name>
    <name type="common">Common mouse louse</name>
    <dbReference type="NCBI Taxonomy" id="468196"/>
    <lineage>
        <taxon>Eukaryota</taxon>
        <taxon>Metazoa</taxon>
        <taxon>Ecdysozoa</taxon>
        <taxon>Arthropoda</taxon>
        <taxon>Hexapoda</taxon>
        <taxon>Insecta</taxon>
        <taxon>Pterygota</taxon>
        <taxon>Neoptera</taxon>
        <taxon>Paraneoptera</taxon>
        <taxon>Psocodea</taxon>
        <taxon>Troctomorpha</taxon>
        <taxon>Phthiraptera</taxon>
        <taxon>Anoplura</taxon>
        <taxon>Polyplacidae</taxon>
        <taxon>Polyplax</taxon>
    </lineage>
</organism>
<feature type="region of interest" description="Disordered" evidence="1">
    <location>
        <begin position="57"/>
        <end position="101"/>
    </location>
</feature>
<evidence type="ECO:0000256" key="1">
    <source>
        <dbReference type="SAM" id="MobiDB-lite"/>
    </source>
</evidence>
<comment type="caution">
    <text evidence="2">The sequence shown here is derived from an EMBL/GenBank/DDBJ whole genome shotgun (WGS) entry which is preliminary data.</text>
</comment>
<dbReference type="EMBL" id="JAWJWE010000039">
    <property type="protein sequence ID" value="KAK6620816.1"/>
    <property type="molecule type" value="Genomic_DNA"/>
</dbReference>
<evidence type="ECO:0000313" key="3">
    <source>
        <dbReference type="Proteomes" id="UP001372834"/>
    </source>
</evidence>
<gene>
    <name evidence="2" type="ORF">RUM43_011112</name>
</gene>
<reference evidence="2 3" key="1">
    <citation type="submission" date="2023-10" db="EMBL/GenBank/DDBJ databases">
        <title>Genomes of two closely related lineages of the louse Polyplax serrata with different host specificities.</title>
        <authorList>
            <person name="Martinu J."/>
            <person name="Tarabai H."/>
            <person name="Stefka J."/>
            <person name="Hypsa V."/>
        </authorList>
    </citation>
    <scope>NUCLEOTIDE SEQUENCE [LARGE SCALE GENOMIC DNA]</scope>
    <source>
        <strain evidence="2">HR10_N</strain>
    </source>
</reference>
<evidence type="ECO:0000313" key="2">
    <source>
        <dbReference type="EMBL" id="KAK6620816.1"/>
    </source>
</evidence>
<dbReference type="Proteomes" id="UP001372834">
    <property type="component" value="Unassembled WGS sequence"/>
</dbReference>